<name>A0ABR6NE55_9SPHN</name>
<evidence type="ECO:0000256" key="9">
    <source>
        <dbReference type="SAM" id="MobiDB-lite"/>
    </source>
</evidence>
<dbReference type="PANTHER" id="PTHR43877">
    <property type="entry name" value="AMINOALKYLPHOSPHONATE N-ACETYLTRANSFERASE-RELATED-RELATED"/>
    <property type="match status" value="1"/>
</dbReference>
<dbReference type="SUPFAM" id="SSF55729">
    <property type="entry name" value="Acyl-CoA N-acyltransferases (Nat)"/>
    <property type="match status" value="1"/>
</dbReference>
<feature type="compositionally biased region" description="Basic and acidic residues" evidence="9">
    <location>
        <begin position="16"/>
        <end position="33"/>
    </location>
</feature>
<comment type="pathway">
    <text evidence="1 8">Amine and polyamine biosynthesis; ectoine biosynthesis; L-ectoine from L-aspartate 4-semialdehyde: step 2/3.</text>
</comment>
<comment type="catalytic activity">
    <reaction evidence="7 8">
        <text>L-2,4-diaminobutanoate + acetyl-CoA = (2S)-4-acetamido-2-aminobutanoate + CoA + H(+)</text>
        <dbReference type="Rhea" id="RHEA:16901"/>
        <dbReference type="ChEBI" id="CHEBI:15378"/>
        <dbReference type="ChEBI" id="CHEBI:57287"/>
        <dbReference type="ChEBI" id="CHEBI:57288"/>
        <dbReference type="ChEBI" id="CHEBI:58761"/>
        <dbReference type="ChEBI" id="CHEBI:58929"/>
        <dbReference type="EC" id="2.3.1.178"/>
    </reaction>
</comment>
<sequence length="196" mass="21185">MQPDEAASRPQTAVHGDPRGGARGKGEIDLRLPRSTDGPAITGLIAACPPLDRNSAYCNLVQCTHFADSCVVAERDGDIVGWVSGHRPPSDPASFFVWQVAVGAQARGLGLAGRMIEALLDRPQAAGVTSLITTVTADNRASWALFESLSRRWSAPLEKSVLFDRDIHFAGAHATEWQARIGPLPQRERPQTRQEL</sequence>
<evidence type="ECO:0000313" key="12">
    <source>
        <dbReference type="Proteomes" id="UP001138540"/>
    </source>
</evidence>
<dbReference type="Pfam" id="PF00583">
    <property type="entry name" value="Acetyltransf_1"/>
    <property type="match status" value="1"/>
</dbReference>
<dbReference type="EC" id="2.3.1.178" evidence="3 8"/>
<evidence type="ECO:0000259" key="10">
    <source>
        <dbReference type="PROSITE" id="PS51186"/>
    </source>
</evidence>
<feature type="region of interest" description="Disordered" evidence="9">
    <location>
        <begin position="1"/>
        <end position="33"/>
    </location>
</feature>
<evidence type="ECO:0000256" key="8">
    <source>
        <dbReference type="RuleBase" id="RU365045"/>
    </source>
</evidence>
<gene>
    <name evidence="8" type="primary">ectA</name>
    <name evidence="11" type="ORF">HNP60_000777</name>
</gene>
<evidence type="ECO:0000256" key="4">
    <source>
        <dbReference type="ARBA" id="ARBA00017935"/>
    </source>
</evidence>
<evidence type="ECO:0000256" key="1">
    <source>
        <dbReference type="ARBA" id="ARBA00004978"/>
    </source>
</evidence>
<comment type="function">
    <text evidence="8">Catalyzes the acetylation of L-2,4-diaminobutyrate (DABA) to gamma-N-acetyl-alpha,gamma-diaminobutyric acid (ADABA) with acetyl coenzyme A.</text>
</comment>
<evidence type="ECO:0000256" key="3">
    <source>
        <dbReference type="ARBA" id="ARBA00012355"/>
    </source>
</evidence>
<evidence type="ECO:0000256" key="2">
    <source>
        <dbReference type="ARBA" id="ARBA00010712"/>
    </source>
</evidence>
<organism evidence="11 12">
    <name type="scientific">Sphingobium lignivorans</name>
    <dbReference type="NCBI Taxonomy" id="2735886"/>
    <lineage>
        <taxon>Bacteria</taxon>
        <taxon>Pseudomonadati</taxon>
        <taxon>Pseudomonadota</taxon>
        <taxon>Alphaproteobacteria</taxon>
        <taxon>Sphingomonadales</taxon>
        <taxon>Sphingomonadaceae</taxon>
        <taxon>Sphingobium</taxon>
    </lineage>
</organism>
<reference evidence="11 12" key="1">
    <citation type="submission" date="2020-08" db="EMBL/GenBank/DDBJ databases">
        <title>Exploring microbial biodiversity for novel pathways involved in the catabolism of aromatic compounds derived from lignin.</title>
        <authorList>
            <person name="Elkins J."/>
        </authorList>
    </citation>
    <scope>NUCLEOTIDE SEQUENCE [LARGE SCALE GENOMIC DNA]</scope>
    <source>
        <strain evidence="11 12">B1D3A</strain>
    </source>
</reference>
<evidence type="ECO:0000256" key="6">
    <source>
        <dbReference type="ARBA" id="ARBA00023315"/>
    </source>
</evidence>
<keyword evidence="12" id="KW-1185">Reference proteome</keyword>
<dbReference type="InterPro" id="IPR016181">
    <property type="entry name" value="Acyl_CoA_acyltransferase"/>
</dbReference>
<evidence type="ECO:0000256" key="7">
    <source>
        <dbReference type="ARBA" id="ARBA00048924"/>
    </source>
</evidence>
<dbReference type="PROSITE" id="PS51186">
    <property type="entry name" value="GNAT"/>
    <property type="match status" value="1"/>
</dbReference>
<keyword evidence="5 8" id="KW-0808">Transferase</keyword>
<dbReference type="InterPro" id="IPR012772">
    <property type="entry name" value="Ectoine_EctA"/>
</dbReference>
<keyword evidence="6 8" id="KW-0012">Acyltransferase</keyword>
<evidence type="ECO:0000313" key="11">
    <source>
        <dbReference type="EMBL" id="MBB5984803.1"/>
    </source>
</evidence>
<protein>
    <recommendedName>
        <fullName evidence="4 8">L-2,4-diaminobutyric acid acetyltransferase</fullName>
        <shortName evidence="8">DABA acetyltransferase</shortName>
        <ecNumber evidence="3 8">2.3.1.178</ecNumber>
    </recommendedName>
</protein>
<dbReference type="Gene3D" id="3.40.630.30">
    <property type="match status" value="1"/>
</dbReference>
<accession>A0ABR6NE55</accession>
<evidence type="ECO:0000256" key="5">
    <source>
        <dbReference type="ARBA" id="ARBA00022679"/>
    </source>
</evidence>
<feature type="domain" description="N-acetyltransferase" evidence="10">
    <location>
        <begin position="28"/>
        <end position="168"/>
    </location>
</feature>
<dbReference type="NCBIfam" id="TIGR02406">
    <property type="entry name" value="ectoine_EctA"/>
    <property type="match status" value="1"/>
</dbReference>
<dbReference type="RefSeq" id="WP_260394636.1">
    <property type="nucleotide sequence ID" value="NZ_JACHKA010000001.1"/>
</dbReference>
<dbReference type="InterPro" id="IPR000182">
    <property type="entry name" value="GNAT_dom"/>
</dbReference>
<comment type="caution">
    <text evidence="11">The sequence shown here is derived from an EMBL/GenBank/DDBJ whole genome shotgun (WGS) entry which is preliminary data.</text>
</comment>
<dbReference type="InterPro" id="IPR050832">
    <property type="entry name" value="Bact_Acetyltransf"/>
</dbReference>
<dbReference type="EMBL" id="JACHKA010000001">
    <property type="protein sequence ID" value="MBB5984803.1"/>
    <property type="molecule type" value="Genomic_DNA"/>
</dbReference>
<proteinExistence type="inferred from homology"/>
<dbReference type="CDD" id="cd04301">
    <property type="entry name" value="NAT_SF"/>
    <property type="match status" value="1"/>
</dbReference>
<dbReference type="Proteomes" id="UP001138540">
    <property type="component" value="Unassembled WGS sequence"/>
</dbReference>
<comment type="similarity">
    <text evidence="2 8">Belongs to the acetyltransferase family. EctA subfamily.</text>
</comment>